<feature type="compositionally biased region" description="Polar residues" evidence="2">
    <location>
        <begin position="368"/>
        <end position="380"/>
    </location>
</feature>
<dbReference type="GO" id="GO:0003676">
    <property type="term" value="F:nucleic acid binding"/>
    <property type="evidence" value="ECO:0007669"/>
    <property type="project" value="InterPro"/>
</dbReference>
<feature type="compositionally biased region" description="Polar residues" evidence="2">
    <location>
        <begin position="21"/>
        <end position="42"/>
    </location>
</feature>
<dbReference type="PROSITE" id="PS50158">
    <property type="entry name" value="ZF_CCHC"/>
    <property type="match status" value="1"/>
</dbReference>
<evidence type="ECO:0000313" key="4">
    <source>
        <dbReference type="EMBL" id="KAJ8025416.1"/>
    </source>
</evidence>
<keyword evidence="5" id="KW-1185">Reference proteome</keyword>
<evidence type="ECO:0000313" key="5">
    <source>
        <dbReference type="Proteomes" id="UP001152320"/>
    </source>
</evidence>
<reference evidence="4" key="1">
    <citation type="submission" date="2021-10" db="EMBL/GenBank/DDBJ databases">
        <title>Tropical sea cucumber genome reveals ecological adaptation and Cuvierian tubules defense mechanism.</title>
        <authorList>
            <person name="Chen T."/>
        </authorList>
    </citation>
    <scope>NUCLEOTIDE SEQUENCE</scope>
    <source>
        <strain evidence="4">Nanhai2018</strain>
        <tissue evidence="4">Muscle</tissue>
    </source>
</reference>
<feature type="domain" description="CCHC-type" evidence="3">
    <location>
        <begin position="394"/>
        <end position="410"/>
    </location>
</feature>
<feature type="compositionally biased region" description="Basic and acidic residues" evidence="2">
    <location>
        <begin position="407"/>
        <end position="418"/>
    </location>
</feature>
<comment type="caution">
    <text evidence="4">The sequence shown here is derived from an EMBL/GenBank/DDBJ whole genome shotgun (WGS) entry which is preliminary data.</text>
</comment>
<dbReference type="InterPro" id="IPR036875">
    <property type="entry name" value="Znf_CCHC_sf"/>
</dbReference>
<keyword evidence="1" id="KW-0863">Zinc-finger</keyword>
<keyword evidence="1" id="KW-0479">Metal-binding</keyword>
<proteinExistence type="predicted"/>
<feature type="region of interest" description="Disordered" evidence="2">
    <location>
        <begin position="407"/>
        <end position="428"/>
    </location>
</feature>
<dbReference type="AlphaFoldDB" id="A0A9Q1BF34"/>
<organism evidence="4 5">
    <name type="scientific">Holothuria leucospilota</name>
    <name type="common">Black long sea cucumber</name>
    <name type="synonym">Mertensiothuria leucospilota</name>
    <dbReference type="NCBI Taxonomy" id="206669"/>
    <lineage>
        <taxon>Eukaryota</taxon>
        <taxon>Metazoa</taxon>
        <taxon>Echinodermata</taxon>
        <taxon>Eleutherozoa</taxon>
        <taxon>Echinozoa</taxon>
        <taxon>Holothuroidea</taxon>
        <taxon>Aspidochirotacea</taxon>
        <taxon>Aspidochirotida</taxon>
        <taxon>Holothuriidae</taxon>
        <taxon>Holothuria</taxon>
    </lineage>
</organism>
<feature type="region of interest" description="Disordered" evidence="2">
    <location>
        <begin position="21"/>
        <end position="43"/>
    </location>
</feature>
<evidence type="ECO:0000259" key="3">
    <source>
        <dbReference type="PROSITE" id="PS50158"/>
    </source>
</evidence>
<dbReference type="Proteomes" id="UP001152320">
    <property type="component" value="Chromosome 17"/>
</dbReference>
<dbReference type="GO" id="GO:0008270">
    <property type="term" value="F:zinc ion binding"/>
    <property type="evidence" value="ECO:0007669"/>
    <property type="project" value="UniProtKB-KW"/>
</dbReference>
<feature type="region of interest" description="Disordered" evidence="2">
    <location>
        <begin position="57"/>
        <end position="128"/>
    </location>
</feature>
<dbReference type="PANTHER" id="PTHR19963">
    <property type="entry name" value="CCHC-TYPE DOMAIN-CONTAINING PROTEIN"/>
    <property type="match status" value="1"/>
</dbReference>
<evidence type="ECO:0000256" key="1">
    <source>
        <dbReference type="PROSITE-ProRule" id="PRU00047"/>
    </source>
</evidence>
<dbReference type="EMBL" id="JAIZAY010000017">
    <property type="protein sequence ID" value="KAJ8025416.1"/>
    <property type="molecule type" value="Genomic_DNA"/>
</dbReference>
<keyword evidence="1" id="KW-0862">Zinc</keyword>
<dbReference type="PANTHER" id="PTHR19963:SF30">
    <property type="entry name" value="ENDONUCLEASE_EXONUCLEASE_PHOSPHATASE DOMAIN-CONTAINING PROTEIN"/>
    <property type="match status" value="1"/>
</dbReference>
<dbReference type="InterPro" id="IPR001878">
    <property type="entry name" value="Znf_CCHC"/>
</dbReference>
<evidence type="ECO:0000256" key="2">
    <source>
        <dbReference type="SAM" id="MobiDB-lite"/>
    </source>
</evidence>
<feature type="compositionally biased region" description="Polar residues" evidence="2">
    <location>
        <begin position="59"/>
        <end position="79"/>
    </location>
</feature>
<dbReference type="OrthoDB" id="6759373at2759"/>
<gene>
    <name evidence="4" type="ORF">HOLleu_32963</name>
</gene>
<dbReference type="SUPFAM" id="SSF57756">
    <property type="entry name" value="Retrovirus zinc finger-like domains"/>
    <property type="match status" value="1"/>
</dbReference>
<accession>A0A9Q1BF34</accession>
<feature type="region of interest" description="Disordered" evidence="2">
    <location>
        <begin position="368"/>
        <end position="388"/>
    </location>
</feature>
<name>A0A9Q1BF34_HOLLE</name>
<protein>
    <recommendedName>
        <fullName evidence="3">CCHC-type domain-containing protein</fullName>
    </recommendedName>
</protein>
<sequence length="428" mass="48635">MWSNSGSNEWLLLDECLSPAGSASSNPFRASDAQQTGQQGTNHFLARNTIPDNTEYEVSENNQNVPGTQQSQESLQSAHGYQPLPPREAQLPPRVHFRNPFEDPQHYTSPGRGTGPSAGMPSNYTGQERRRRFPQEGDWDNINYYSLPHPTQRSTVLTPTYDGSTPWKDFLVQFEIIADLNHWDLYTRAMNMAANLRGPAQSLLADLQEDHRRNYATLTEALKQRFGPENQTELHKALLRTRSRRQGETLPELGQDLKRQVGRAYPDAPTPMQDALAKDYFIDCLQDPDTRWRVFQARPHSLQEAITIAVEMEAFSAAEQKKGASRKLVREIKVTEGNVEESQSTLVTILAALKSGLDELRGQLKDASITTHQQESNRQSKNNRKDKRSYKTWRCFKCDKLGRIARNCPEKKEHRSDAKQLPSPQPQP</sequence>